<keyword evidence="6 9" id="KW-0732">Signal</keyword>
<comment type="subcellular location">
    <subcellularLocation>
        <location evidence="1 9">Secreted</location>
    </subcellularLocation>
</comment>
<keyword evidence="5 9" id="KW-0295">Fungicide</keyword>
<comment type="similarity">
    <text evidence="2 9">Belongs to the DEFL family.</text>
</comment>
<evidence type="ECO:0000256" key="9">
    <source>
        <dbReference type="RuleBase" id="RU367109"/>
    </source>
</evidence>
<dbReference type="PANTHER" id="PTHR36788:SF2">
    <property type="entry name" value="DEFENSIN-LIKE PROTEIN 183"/>
    <property type="match status" value="1"/>
</dbReference>
<reference evidence="10" key="1">
    <citation type="journal article" date="2021" name="Nat. Commun.">
        <title>Genomic analyses provide insights into spinach domestication and the genetic basis of agronomic traits.</title>
        <authorList>
            <person name="Cai X."/>
            <person name="Sun X."/>
            <person name="Xu C."/>
            <person name="Sun H."/>
            <person name="Wang X."/>
            <person name="Ge C."/>
            <person name="Zhang Z."/>
            <person name="Wang Q."/>
            <person name="Fei Z."/>
            <person name="Jiao C."/>
            <person name="Wang Q."/>
        </authorList>
    </citation>
    <scope>NUCLEOTIDE SEQUENCE [LARGE SCALE GENOMIC DNA]</scope>
    <source>
        <strain evidence="10">cv. Varoflay</strain>
    </source>
</reference>
<evidence type="ECO:0000256" key="7">
    <source>
        <dbReference type="ARBA" id="ARBA00022821"/>
    </source>
</evidence>
<keyword evidence="10" id="KW-1185">Reference proteome</keyword>
<keyword evidence="4 9" id="KW-0929">Antimicrobial</keyword>
<protein>
    <recommendedName>
        <fullName evidence="9">Defensin-like protein</fullName>
    </recommendedName>
</protein>
<evidence type="ECO:0000256" key="1">
    <source>
        <dbReference type="ARBA" id="ARBA00004613"/>
    </source>
</evidence>
<evidence type="ECO:0000256" key="4">
    <source>
        <dbReference type="ARBA" id="ARBA00022529"/>
    </source>
</evidence>
<dbReference type="InterPro" id="IPR039641">
    <property type="entry name" value="LCR"/>
</dbReference>
<evidence type="ECO:0000313" key="10">
    <source>
        <dbReference type="Proteomes" id="UP000813463"/>
    </source>
</evidence>
<evidence type="ECO:0000313" key="11">
    <source>
        <dbReference type="RefSeq" id="XP_056691571.1"/>
    </source>
</evidence>
<dbReference type="GeneID" id="130467162"/>
<dbReference type="PANTHER" id="PTHR36788">
    <property type="entry name" value="DEFENSIN-LIKE PROTEIN 183"/>
    <property type="match status" value="1"/>
</dbReference>
<reference evidence="11" key="2">
    <citation type="submission" date="2025-08" db="UniProtKB">
        <authorList>
            <consortium name="RefSeq"/>
        </authorList>
    </citation>
    <scope>IDENTIFICATION</scope>
    <source>
        <tissue evidence="11">Leaf</tissue>
    </source>
</reference>
<accession>A0ABM3R7I0</accession>
<dbReference type="Proteomes" id="UP000813463">
    <property type="component" value="Chromosome 2"/>
</dbReference>
<evidence type="ECO:0000256" key="3">
    <source>
        <dbReference type="ARBA" id="ARBA00022525"/>
    </source>
</evidence>
<organism evidence="10 11">
    <name type="scientific">Spinacia oleracea</name>
    <name type="common">Spinach</name>
    <dbReference type="NCBI Taxonomy" id="3562"/>
    <lineage>
        <taxon>Eukaryota</taxon>
        <taxon>Viridiplantae</taxon>
        <taxon>Streptophyta</taxon>
        <taxon>Embryophyta</taxon>
        <taxon>Tracheophyta</taxon>
        <taxon>Spermatophyta</taxon>
        <taxon>Magnoliopsida</taxon>
        <taxon>eudicotyledons</taxon>
        <taxon>Gunneridae</taxon>
        <taxon>Pentapetalae</taxon>
        <taxon>Caryophyllales</taxon>
        <taxon>Chenopodiaceae</taxon>
        <taxon>Chenopodioideae</taxon>
        <taxon>Anserineae</taxon>
        <taxon>Spinacia</taxon>
    </lineage>
</organism>
<proteinExistence type="inferred from homology"/>
<keyword evidence="3 9" id="KW-0964">Secreted</keyword>
<evidence type="ECO:0000256" key="5">
    <source>
        <dbReference type="ARBA" id="ARBA00022577"/>
    </source>
</evidence>
<sequence length="139" mass="15088">MAKHFSCIFALIFVFLLIQENMTGMVKADAICQKGLGECKNDCDARCTQLYGPGTGKCDYTLKPPLCTCYYKCGPPSGPPLPPVAKCHENDGECSLQSCNDDCCTTRCKAKLPGKLEVVGSCQQIIGTPQRLCLCDFDC</sequence>
<evidence type="ECO:0000256" key="8">
    <source>
        <dbReference type="ARBA" id="ARBA00023157"/>
    </source>
</evidence>
<name>A0ABM3R7I0_SPIOL</name>
<evidence type="ECO:0000256" key="6">
    <source>
        <dbReference type="ARBA" id="ARBA00022729"/>
    </source>
</evidence>
<keyword evidence="7 9" id="KW-0611">Plant defense</keyword>
<gene>
    <name evidence="11" type="primary">LOC130467162</name>
</gene>
<dbReference type="RefSeq" id="XP_056691571.1">
    <property type="nucleotide sequence ID" value="XM_056835593.1"/>
</dbReference>
<keyword evidence="8" id="KW-1015">Disulfide bond</keyword>
<feature type="signal peptide" evidence="9">
    <location>
        <begin position="1"/>
        <end position="28"/>
    </location>
</feature>
<feature type="chain" id="PRO_5045006697" description="Defensin-like protein" evidence="9">
    <location>
        <begin position="29"/>
        <end position="139"/>
    </location>
</feature>
<evidence type="ECO:0000256" key="2">
    <source>
        <dbReference type="ARBA" id="ARBA00006722"/>
    </source>
</evidence>